<sequence length="59" mass="6731">MCTAYLRISSLNMITWVFDAFKGKTEGAFYYIFVITLFIIGFNLVVDNKKSSKTIPDTP</sequence>
<keyword evidence="1" id="KW-1133">Transmembrane helix</keyword>
<keyword evidence="3" id="KW-1185">Reference proteome</keyword>
<accession>A0ABQ1XP15</accession>
<protein>
    <submittedName>
        <fullName evidence="2">Uncharacterized protein</fullName>
    </submittedName>
</protein>
<keyword evidence="1" id="KW-0812">Transmembrane</keyword>
<gene>
    <name evidence="2" type="ORF">GCM10007422_11710</name>
</gene>
<comment type="caution">
    <text evidence="2">The sequence shown here is derived from an EMBL/GenBank/DDBJ whole genome shotgun (WGS) entry which is preliminary data.</text>
</comment>
<organism evidence="2 3">
    <name type="scientific">Pedobacter zeae</name>
    <dbReference type="NCBI Taxonomy" id="1737356"/>
    <lineage>
        <taxon>Bacteria</taxon>
        <taxon>Pseudomonadati</taxon>
        <taxon>Bacteroidota</taxon>
        <taxon>Sphingobacteriia</taxon>
        <taxon>Sphingobacteriales</taxon>
        <taxon>Sphingobacteriaceae</taxon>
        <taxon>Pedobacter</taxon>
    </lineage>
</organism>
<name>A0ABQ1XP15_9SPHI</name>
<keyword evidence="1" id="KW-0472">Membrane</keyword>
<proteinExistence type="predicted"/>
<evidence type="ECO:0000313" key="2">
    <source>
        <dbReference type="EMBL" id="GGG99094.1"/>
    </source>
</evidence>
<evidence type="ECO:0000256" key="1">
    <source>
        <dbReference type="SAM" id="Phobius"/>
    </source>
</evidence>
<feature type="transmembrane region" description="Helical" evidence="1">
    <location>
        <begin position="28"/>
        <end position="46"/>
    </location>
</feature>
<evidence type="ECO:0000313" key="3">
    <source>
        <dbReference type="Proteomes" id="UP000642938"/>
    </source>
</evidence>
<dbReference type="Proteomes" id="UP000642938">
    <property type="component" value="Unassembled WGS sequence"/>
</dbReference>
<reference evidence="3" key="1">
    <citation type="journal article" date="2019" name="Int. J. Syst. Evol. Microbiol.">
        <title>The Global Catalogue of Microorganisms (GCM) 10K type strain sequencing project: providing services to taxonomists for standard genome sequencing and annotation.</title>
        <authorList>
            <consortium name="The Broad Institute Genomics Platform"/>
            <consortium name="The Broad Institute Genome Sequencing Center for Infectious Disease"/>
            <person name="Wu L."/>
            <person name="Ma J."/>
        </authorList>
    </citation>
    <scope>NUCLEOTIDE SEQUENCE [LARGE SCALE GENOMIC DNA]</scope>
    <source>
        <strain evidence="3">CGMCC 1.15287</strain>
    </source>
</reference>
<dbReference type="EMBL" id="BMHZ01000001">
    <property type="protein sequence ID" value="GGG99094.1"/>
    <property type="molecule type" value="Genomic_DNA"/>
</dbReference>